<feature type="region of interest" description="Disordered" evidence="1">
    <location>
        <begin position="250"/>
        <end position="276"/>
    </location>
</feature>
<dbReference type="AlphaFoldDB" id="A0A067K5B1"/>
<organism evidence="2 3">
    <name type="scientific">Jatropha curcas</name>
    <name type="common">Barbados nut</name>
    <dbReference type="NCBI Taxonomy" id="180498"/>
    <lineage>
        <taxon>Eukaryota</taxon>
        <taxon>Viridiplantae</taxon>
        <taxon>Streptophyta</taxon>
        <taxon>Embryophyta</taxon>
        <taxon>Tracheophyta</taxon>
        <taxon>Spermatophyta</taxon>
        <taxon>Magnoliopsida</taxon>
        <taxon>eudicotyledons</taxon>
        <taxon>Gunneridae</taxon>
        <taxon>Pentapetalae</taxon>
        <taxon>rosids</taxon>
        <taxon>fabids</taxon>
        <taxon>Malpighiales</taxon>
        <taxon>Euphorbiaceae</taxon>
        <taxon>Crotonoideae</taxon>
        <taxon>Jatropheae</taxon>
        <taxon>Jatropha</taxon>
    </lineage>
</organism>
<evidence type="ECO:0000313" key="2">
    <source>
        <dbReference type="EMBL" id="KDP27455.1"/>
    </source>
</evidence>
<reference evidence="2 3" key="1">
    <citation type="journal article" date="2014" name="PLoS ONE">
        <title>Global Analysis of Gene Expression Profiles in Physic Nut (Jatropha curcas L.) Seedlings Exposed to Salt Stress.</title>
        <authorList>
            <person name="Zhang L."/>
            <person name="Zhang C."/>
            <person name="Wu P."/>
            <person name="Chen Y."/>
            <person name="Li M."/>
            <person name="Jiang H."/>
            <person name="Wu G."/>
        </authorList>
    </citation>
    <scope>NUCLEOTIDE SEQUENCE [LARGE SCALE GENOMIC DNA]</scope>
    <source>
        <strain evidence="3">cv. GZQX0401</strain>
        <tissue evidence="2">Young leaves</tissue>
    </source>
</reference>
<proteinExistence type="predicted"/>
<sequence>MGLSRDEDVQVVLEYYEDEFIESGVSKAKGRKENVRIADVTSDIDEGELLDICCLYDISLEYKLARPSEYMRVNEPLNIDSIMLYEEDFRSRVWLPFFEPLNSLTEMGQFLQFGECGSSIIFILRGTRITASSNEEQPQHFFEAWSSNPMHCLSPLPTLEDRQCVDLIKVRGLRSVNLRQVIAKGYLVHSPSGPIRPRRSHIEKAPKKAKASKMAKIAKAMKKKARESRSDQGAPLVIVDPLAKNTSVVSEPAHVEFPPTSQSTELSRKRPREVAVPLSPPLPSRLGEPIDIRAYFLQKYGLACSLQNDHPSRQMSRHCLFLADAQQFECR</sequence>
<name>A0A067K5B1_JATCU</name>
<keyword evidence="3" id="KW-1185">Reference proteome</keyword>
<gene>
    <name evidence="2" type="ORF">JCGZ_19816</name>
</gene>
<evidence type="ECO:0000313" key="3">
    <source>
        <dbReference type="Proteomes" id="UP000027138"/>
    </source>
</evidence>
<accession>A0A067K5B1</accession>
<dbReference type="Proteomes" id="UP000027138">
    <property type="component" value="Unassembled WGS sequence"/>
</dbReference>
<dbReference type="EMBL" id="KK914834">
    <property type="protein sequence ID" value="KDP27455.1"/>
    <property type="molecule type" value="Genomic_DNA"/>
</dbReference>
<evidence type="ECO:0000256" key="1">
    <source>
        <dbReference type="SAM" id="MobiDB-lite"/>
    </source>
</evidence>
<protein>
    <submittedName>
        <fullName evidence="2">Uncharacterized protein</fullName>
    </submittedName>
</protein>